<dbReference type="Gene3D" id="2.130.10.10">
    <property type="entry name" value="YVTN repeat-like/Quinoprotein amine dehydrogenase"/>
    <property type="match status" value="1"/>
</dbReference>
<dbReference type="RefSeq" id="WP_209492280.1">
    <property type="nucleotide sequence ID" value="NZ_JAGGLC010000005.1"/>
</dbReference>
<proteinExistence type="predicted"/>
<dbReference type="AlphaFoldDB" id="A0A8T4GY72"/>
<organism evidence="1 2">
    <name type="scientific">Halolamina salifodinae</name>
    <dbReference type="NCBI Taxonomy" id="1202767"/>
    <lineage>
        <taxon>Archaea</taxon>
        <taxon>Methanobacteriati</taxon>
        <taxon>Methanobacteriota</taxon>
        <taxon>Stenosarchaea group</taxon>
        <taxon>Halobacteria</taxon>
        <taxon>Halobacteriales</taxon>
        <taxon>Haloferacaceae</taxon>
    </lineage>
</organism>
<accession>A0A8T4GY72</accession>
<dbReference type="EMBL" id="JAGGLC010000005">
    <property type="protein sequence ID" value="MBP1987926.1"/>
    <property type="molecule type" value="Genomic_DNA"/>
</dbReference>
<dbReference type="OrthoDB" id="320255at2157"/>
<dbReference type="Proteomes" id="UP000823736">
    <property type="component" value="Unassembled WGS sequence"/>
</dbReference>
<evidence type="ECO:0000313" key="2">
    <source>
        <dbReference type="Proteomes" id="UP000823736"/>
    </source>
</evidence>
<dbReference type="InterPro" id="IPR015943">
    <property type="entry name" value="WD40/YVTN_repeat-like_dom_sf"/>
</dbReference>
<sequence>MVDFEITRRKALAGAGAGAAVGGAALFGGSVLGSDWATADTDTTETLHDVSGTATSSFAVGDNGVVLERGDGGAWQTVVDSGPTGDGRDLLAADATDDGERLWFAGASGAVGALDVSEGNAGPTDYSAPTDSTANFDGLAVTGAAGEEHVYLTDQSGQVFASHDGGESWQRTTPGSSASMPAVSFYGARAGHVCDTDGTVFATTDGETWSEIGVEDADVSYYGIDGTASDDVTVVGGNGTVRTYDGETWSETNVGDARLNAVTTGSEHIAVGASGAVFQGEDWVGVATPTDENLHAVLTGERSIAVGASGTVIER</sequence>
<name>A0A8T4GY72_9EURY</name>
<keyword evidence="2" id="KW-1185">Reference proteome</keyword>
<comment type="caution">
    <text evidence="1">The sequence shown here is derived from an EMBL/GenBank/DDBJ whole genome shotgun (WGS) entry which is preliminary data.</text>
</comment>
<dbReference type="PROSITE" id="PS51318">
    <property type="entry name" value="TAT"/>
    <property type="match status" value="1"/>
</dbReference>
<gene>
    <name evidence="1" type="ORF">J2753_002436</name>
</gene>
<dbReference type="InterPro" id="IPR006311">
    <property type="entry name" value="TAT_signal"/>
</dbReference>
<dbReference type="SUPFAM" id="SSF110296">
    <property type="entry name" value="Oligoxyloglucan reducing end-specific cellobiohydrolase"/>
    <property type="match status" value="1"/>
</dbReference>
<evidence type="ECO:0000313" key="1">
    <source>
        <dbReference type="EMBL" id="MBP1987926.1"/>
    </source>
</evidence>
<protein>
    <submittedName>
        <fullName evidence="1">Uncharacterized protein YaiE (UPF0345 family)</fullName>
    </submittedName>
</protein>
<reference evidence="1" key="1">
    <citation type="submission" date="2021-03" db="EMBL/GenBank/DDBJ databases">
        <title>Genomic Encyclopedia of Type Strains, Phase IV (KMG-IV): sequencing the most valuable type-strain genomes for metagenomic binning, comparative biology and taxonomic classification.</title>
        <authorList>
            <person name="Goeker M."/>
        </authorList>
    </citation>
    <scope>NUCLEOTIDE SEQUENCE</scope>
    <source>
        <strain evidence="1">DSM 26232</strain>
    </source>
</reference>